<evidence type="ECO:0000313" key="2">
    <source>
        <dbReference type="EMBL" id="MBT2330531.1"/>
    </source>
</evidence>
<dbReference type="InterPro" id="IPR006683">
    <property type="entry name" value="Thioestr_dom"/>
</dbReference>
<feature type="domain" description="Thioesterase" evidence="1">
    <location>
        <begin position="61"/>
        <end position="131"/>
    </location>
</feature>
<dbReference type="InterPro" id="IPR029069">
    <property type="entry name" value="HotDog_dom_sf"/>
</dbReference>
<reference evidence="2" key="1">
    <citation type="submission" date="2021-03" db="EMBL/GenBank/DDBJ databases">
        <title>Genomic analysis provides insights into the functional capacity of soil bacteria communities inhabiting an altitudinal gradient in the Atacama Desert.</title>
        <authorList>
            <person name="Gonzalez M."/>
            <person name="Maldonado J."/>
            <person name="Maza F."/>
            <person name="Hodar C."/>
            <person name="Cortes M."/>
            <person name="Palma R."/>
            <person name="Andreani C."/>
            <person name="Gaete A."/>
            <person name="Vasquez-Dean J."/>
            <person name="Acuna V."/>
            <person name="Aguado M."/>
            <person name="Mandakovic D."/>
            <person name="Latorre M."/>
            <person name="Orellana A."/>
            <person name="Gutierrez R."/>
            <person name="Montecino M."/>
            <person name="Allende M."/>
            <person name="Maass A."/>
            <person name="Cambiazo V."/>
        </authorList>
    </citation>
    <scope>NUCLEOTIDE SEQUENCE</scope>
    <source>
        <strain evidence="2">ISL-25</strain>
    </source>
</reference>
<dbReference type="Gene3D" id="3.10.129.10">
    <property type="entry name" value="Hotdog Thioesterase"/>
    <property type="match status" value="1"/>
</dbReference>
<dbReference type="EMBL" id="JAGGOB010000036">
    <property type="protein sequence ID" value="MBT2330531.1"/>
    <property type="molecule type" value="Genomic_DNA"/>
</dbReference>
<dbReference type="PANTHER" id="PTHR43240">
    <property type="entry name" value="1,4-DIHYDROXY-2-NAPHTHOYL-COA THIOESTERASE 1"/>
    <property type="match status" value="1"/>
</dbReference>
<organism evidence="2 3">
    <name type="scientific">Pseudomonas fluorescens</name>
    <dbReference type="NCBI Taxonomy" id="294"/>
    <lineage>
        <taxon>Bacteria</taxon>
        <taxon>Pseudomonadati</taxon>
        <taxon>Pseudomonadota</taxon>
        <taxon>Gammaproteobacteria</taxon>
        <taxon>Pseudomonadales</taxon>
        <taxon>Pseudomonadaceae</taxon>
        <taxon>Pseudomonas</taxon>
    </lineage>
</organism>
<dbReference type="Pfam" id="PF03061">
    <property type="entry name" value="4HBT"/>
    <property type="match status" value="1"/>
</dbReference>
<evidence type="ECO:0000313" key="3">
    <source>
        <dbReference type="Proteomes" id="UP000692896"/>
    </source>
</evidence>
<proteinExistence type="predicted"/>
<gene>
    <name evidence="2" type="ORF">J7E47_17565</name>
</gene>
<name>A0A944E117_PSEFL</name>
<dbReference type="AlphaFoldDB" id="A0A944E117"/>
<sequence>MTEITQEQLRHACERGDYALLLASIPYARLIGVECSRQGEELLFRLPANKDNIGNPLLPAIHGGVIAGFMELSAAVYLLIATRATGVPKIIDFSLDYLRAGQFRDTYARCQVWRQGRRVANVAITAWQDAEAQPIATARAHFKIQESSKAHCP</sequence>
<protein>
    <submittedName>
        <fullName evidence="2">PaaI family thioesterase</fullName>
    </submittedName>
</protein>
<comment type="caution">
    <text evidence="2">The sequence shown here is derived from an EMBL/GenBank/DDBJ whole genome shotgun (WGS) entry which is preliminary data.</text>
</comment>
<dbReference type="CDD" id="cd03443">
    <property type="entry name" value="PaaI_thioesterase"/>
    <property type="match status" value="1"/>
</dbReference>
<dbReference type="GO" id="GO:0016790">
    <property type="term" value="F:thiolester hydrolase activity"/>
    <property type="evidence" value="ECO:0007669"/>
    <property type="project" value="UniProtKB-ARBA"/>
</dbReference>
<dbReference type="SUPFAM" id="SSF54637">
    <property type="entry name" value="Thioesterase/thiol ester dehydrase-isomerase"/>
    <property type="match status" value="1"/>
</dbReference>
<accession>A0A944E117</accession>
<dbReference type="Proteomes" id="UP000692896">
    <property type="component" value="Unassembled WGS sequence"/>
</dbReference>
<dbReference type="RefSeq" id="WP_214913410.1">
    <property type="nucleotide sequence ID" value="NZ_JAGGNX010000003.1"/>
</dbReference>
<evidence type="ECO:0000259" key="1">
    <source>
        <dbReference type="Pfam" id="PF03061"/>
    </source>
</evidence>
<dbReference type="PANTHER" id="PTHR43240:SF3">
    <property type="entry name" value="THIOESTERASE DOMAIN-CONTAINING PROTEIN"/>
    <property type="match status" value="1"/>
</dbReference>